<accession>A0A3B0TU45</accession>
<dbReference type="EC" id="3.5.1.68" evidence="1"/>
<dbReference type="GO" id="GO:0050129">
    <property type="term" value="F:N-formylglutamate deformylase activity"/>
    <property type="evidence" value="ECO:0007669"/>
    <property type="project" value="UniProtKB-EC"/>
</dbReference>
<evidence type="ECO:0000313" key="1">
    <source>
        <dbReference type="EMBL" id="VAW12124.1"/>
    </source>
</evidence>
<name>A0A3B0TU45_9ZZZZ</name>
<dbReference type="EMBL" id="UOEL01000081">
    <property type="protein sequence ID" value="VAW12124.1"/>
    <property type="molecule type" value="Genomic_DNA"/>
</dbReference>
<protein>
    <submittedName>
        <fullName evidence="1">N-formylglutamate deformylase</fullName>
        <ecNumber evidence="1">3.5.1.68</ecNumber>
    </submittedName>
</protein>
<sequence>MKLFKLKEPKDILTPIVISIPHSGTKFPSEIKTHYKKRMRRHLDDTDWFVHRLYEFAPSLGITIIKANLSRWVIDLNRDPDNVPLYNDDRLITSNTPITDFFGNNIYKSKELEPNSTEIKRRQATYYWPYYKQIESLLDERKKQFGKVLLWDAHSIRHKVGTIQKKPFPDMILGNNDEKTAHPKLINTALKELRSKEFKVNQNTPFKGGHITRYFGKPENNIHTLQLEMNKILYMDDNEITYNASRAKKVQKVLRNTLESLIETMHTAL</sequence>
<organism evidence="1">
    <name type="scientific">hydrothermal vent metagenome</name>
    <dbReference type="NCBI Taxonomy" id="652676"/>
    <lineage>
        <taxon>unclassified sequences</taxon>
        <taxon>metagenomes</taxon>
        <taxon>ecological metagenomes</taxon>
    </lineage>
</organism>
<gene>
    <name evidence="1" type="ORF">MNBD_BACTEROID03-1148</name>
</gene>
<dbReference type="Gene3D" id="3.40.630.40">
    <property type="entry name" value="Zn-dependent exopeptidases"/>
    <property type="match status" value="1"/>
</dbReference>
<keyword evidence="1" id="KW-0378">Hydrolase</keyword>
<dbReference type="SUPFAM" id="SSF53187">
    <property type="entry name" value="Zn-dependent exopeptidases"/>
    <property type="match status" value="1"/>
</dbReference>
<dbReference type="InterPro" id="IPR007709">
    <property type="entry name" value="N-FG_amidohydro"/>
</dbReference>
<dbReference type="AlphaFoldDB" id="A0A3B0TU45"/>
<reference evidence="1" key="1">
    <citation type="submission" date="2018-06" db="EMBL/GenBank/DDBJ databases">
        <authorList>
            <person name="Zhirakovskaya E."/>
        </authorList>
    </citation>
    <scope>NUCLEOTIDE SEQUENCE</scope>
</reference>
<proteinExistence type="predicted"/>
<dbReference type="Pfam" id="PF05013">
    <property type="entry name" value="FGase"/>
    <property type="match status" value="1"/>
</dbReference>